<organism evidence="2 3">
    <name type="scientific">Methylobacterium goesingense</name>
    <dbReference type="NCBI Taxonomy" id="243690"/>
    <lineage>
        <taxon>Bacteria</taxon>
        <taxon>Pseudomonadati</taxon>
        <taxon>Pseudomonadota</taxon>
        <taxon>Alphaproteobacteria</taxon>
        <taxon>Hyphomicrobiales</taxon>
        <taxon>Methylobacteriaceae</taxon>
        <taxon>Methylobacterium</taxon>
    </lineage>
</organism>
<dbReference type="EMBL" id="JBEPMM010000029">
    <property type="protein sequence ID" value="MET3695492.1"/>
    <property type="molecule type" value="Genomic_DNA"/>
</dbReference>
<feature type="signal peptide" evidence="1">
    <location>
        <begin position="1"/>
        <end position="22"/>
    </location>
</feature>
<proteinExistence type="predicted"/>
<keyword evidence="3" id="KW-1185">Reference proteome</keyword>
<dbReference type="Proteomes" id="UP001549145">
    <property type="component" value="Unassembled WGS sequence"/>
</dbReference>
<feature type="non-terminal residue" evidence="2">
    <location>
        <position position="52"/>
    </location>
</feature>
<evidence type="ECO:0000313" key="3">
    <source>
        <dbReference type="Proteomes" id="UP001549145"/>
    </source>
</evidence>
<gene>
    <name evidence="2" type="ORF">ABID43_005060</name>
</gene>
<name>A0ABV2LCC8_9HYPH</name>
<feature type="chain" id="PRO_5045767871" evidence="1">
    <location>
        <begin position="23"/>
        <end position="52"/>
    </location>
</feature>
<evidence type="ECO:0000313" key="2">
    <source>
        <dbReference type="EMBL" id="MET3695492.1"/>
    </source>
</evidence>
<accession>A0ABV2LCC8</accession>
<comment type="caution">
    <text evidence="2">The sequence shown here is derived from an EMBL/GenBank/DDBJ whole genome shotgun (WGS) entry which is preliminary data.</text>
</comment>
<reference evidence="2 3" key="1">
    <citation type="submission" date="2024-06" db="EMBL/GenBank/DDBJ databases">
        <title>Genomic Encyclopedia of Type Strains, Phase IV (KMG-IV): sequencing the most valuable type-strain genomes for metagenomic binning, comparative biology and taxonomic classification.</title>
        <authorList>
            <person name="Goeker M."/>
        </authorList>
    </citation>
    <scope>NUCLEOTIDE SEQUENCE [LARGE SCALE GENOMIC DNA]</scope>
    <source>
        <strain evidence="2 3">DSM 21331</strain>
    </source>
</reference>
<evidence type="ECO:0000256" key="1">
    <source>
        <dbReference type="SAM" id="SignalP"/>
    </source>
</evidence>
<sequence length="52" mass="5324">MKSFLRSATALAGIALAGSAFAADLPRRAAPPVFVPVPVFTWTGFYAGINAG</sequence>
<keyword evidence="1" id="KW-0732">Signal</keyword>
<protein>
    <submittedName>
        <fullName evidence="2">Outer membrane immunogenic protein</fullName>
    </submittedName>
</protein>